<dbReference type="CDD" id="cd00945">
    <property type="entry name" value="Aldolase_Class_I"/>
    <property type="match status" value="1"/>
</dbReference>
<sequence>MNPSHRPQAVLDPRLSAALAEVPVIASVVGPQLLRRFAEAPASVCILASMSVGQLPQIVPALRKSGKTVFVNVDSSPGLAQDRGALEFLKHMGASGMVSTRLSLVEKGRPLGLLTMQKVFVTDRSNLRRSLDAVARGVPDLVELMPAPIVAHMSQESQTAMTPFVAAGFIETAQDAAVAIALGASAVATSDPRLWQLRRDQLPPVPAHAAPLVRRRTP</sequence>
<comment type="caution">
    <text evidence="1">The sequence shown here is derived from an EMBL/GenBank/DDBJ whole genome shotgun (WGS) entry which is preliminary data.</text>
</comment>
<evidence type="ECO:0000313" key="2">
    <source>
        <dbReference type="Proteomes" id="UP000037020"/>
    </source>
</evidence>
<dbReference type="Gene3D" id="3.20.20.70">
    <property type="entry name" value="Aldolase class I"/>
    <property type="match status" value="1"/>
</dbReference>
<dbReference type="PIRSF" id="PIRSF016897">
    <property type="entry name" value="GlpP"/>
    <property type="match status" value="1"/>
</dbReference>
<organism evidence="1 2">
    <name type="scientific">Streptomyces varsoviensis</name>
    <dbReference type="NCBI Taxonomy" id="67373"/>
    <lineage>
        <taxon>Bacteria</taxon>
        <taxon>Bacillati</taxon>
        <taxon>Actinomycetota</taxon>
        <taxon>Actinomycetes</taxon>
        <taxon>Kitasatosporales</taxon>
        <taxon>Streptomycetaceae</taxon>
        <taxon>Streptomyces</taxon>
    </lineage>
</organism>
<gene>
    <name evidence="1" type="ORF">ADK38_05375</name>
</gene>
<dbReference type="PANTHER" id="PTHR35787">
    <property type="entry name" value="GLYCEROL UPTAKE OPERON ANTITERMINATOR REGULATORY PROTEIN"/>
    <property type="match status" value="1"/>
</dbReference>
<dbReference type="InterPro" id="IPR013785">
    <property type="entry name" value="Aldolase_TIM"/>
</dbReference>
<dbReference type="InterPro" id="IPR006699">
    <property type="entry name" value="GlpP"/>
</dbReference>
<reference evidence="1 2" key="1">
    <citation type="submission" date="2015-07" db="EMBL/GenBank/DDBJ databases">
        <authorList>
            <person name="Ju K.-S."/>
            <person name="Doroghazi J.R."/>
            <person name="Metcalf W.W."/>
        </authorList>
    </citation>
    <scope>NUCLEOTIDE SEQUENCE [LARGE SCALE GENOMIC DNA]</scope>
    <source>
        <strain evidence="1 2">NRRL B-3589</strain>
    </source>
</reference>
<protein>
    <submittedName>
        <fullName evidence="1">Glycerol-3-phosphate responsive antiterminator GlpP</fullName>
    </submittedName>
</protein>
<evidence type="ECO:0000313" key="1">
    <source>
        <dbReference type="EMBL" id="KOG91041.1"/>
    </source>
</evidence>
<keyword evidence="2" id="KW-1185">Reference proteome</keyword>
<name>A0ABR5JCC5_9ACTN</name>
<dbReference type="Pfam" id="PF04309">
    <property type="entry name" value="G3P_antiterm"/>
    <property type="match status" value="1"/>
</dbReference>
<dbReference type="PANTHER" id="PTHR35787:SF1">
    <property type="entry name" value="GLYCEROL UPTAKE OPERON ANTITERMINATOR REGULATORY PROTEIN"/>
    <property type="match status" value="1"/>
</dbReference>
<proteinExistence type="predicted"/>
<dbReference type="RefSeq" id="WP_030880197.1">
    <property type="nucleotide sequence ID" value="NZ_JBEZAH010000003.1"/>
</dbReference>
<dbReference type="SUPFAM" id="SSF110391">
    <property type="entry name" value="GlpP-like"/>
    <property type="match status" value="1"/>
</dbReference>
<accession>A0ABR5JCC5</accession>
<dbReference type="EMBL" id="LGUT01000435">
    <property type="protein sequence ID" value="KOG91041.1"/>
    <property type="molecule type" value="Genomic_DNA"/>
</dbReference>
<dbReference type="Proteomes" id="UP000037020">
    <property type="component" value="Unassembled WGS sequence"/>
</dbReference>